<comment type="caution">
    <text evidence="1">The sequence shown here is derived from an EMBL/GenBank/DDBJ whole genome shotgun (WGS) entry which is preliminary data.</text>
</comment>
<organism evidence="1">
    <name type="scientific">gut metagenome</name>
    <dbReference type="NCBI Taxonomy" id="749906"/>
    <lineage>
        <taxon>unclassified sequences</taxon>
        <taxon>metagenomes</taxon>
        <taxon>organismal metagenomes</taxon>
    </lineage>
</organism>
<feature type="non-terminal residue" evidence="1">
    <location>
        <position position="1"/>
    </location>
</feature>
<protein>
    <recommendedName>
        <fullName evidence="2">YhcH/YjgK/YiaL family protein</fullName>
    </recommendedName>
</protein>
<reference evidence="1" key="1">
    <citation type="journal article" date="2012" name="PLoS ONE">
        <title>Gene sets for utilization of primary and secondary nutrition supplies in the distal gut of endangered iberian lynx.</title>
        <authorList>
            <person name="Alcaide M."/>
            <person name="Messina E."/>
            <person name="Richter M."/>
            <person name="Bargiela R."/>
            <person name="Peplies J."/>
            <person name="Huws S.A."/>
            <person name="Newbold C.J."/>
            <person name="Golyshin P.N."/>
            <person name="Simon M.A."/>
            <person name="Lopez G."/>
            <person name="Yakimov M.M."/>
            <person name="Ferrer M."/>
        </authorList>
    </citation>
    <scope>NUCLEOTIDE SEQUENCE</scope>
</reference>
<dbReference type="PANTHER" id="PTHR34986">
    <property type="entry name" value="EVOLVED BETA-GALACTOSIDASE SUBUNIT BETA"/>
    <property type="match status" value="1"/>
</dbReference>
<dbReference type="InterPro" id="IPR037012">
    <property type="entry name" value="NanQ/TabA/YiaL_sf"/>
</dbReference>
<dbReference type="NCBIfam" id="TIGR00022">
    <property type="entry name" value="YhcH/YjgK/YiaL family protein"/>
    <property type="match status" value="1"/>
</dbReference>
<gene>
    <name evidence="1" type="ORF">EVA_16328</name>
</gene>
<dbReference type="SUPFAM" id="SSF51197">
    <property type="entry name" value="Clavaminate synthase-like"/>
    <property type="match status" value="1"/>
</dbReference>
<dbReference type="Pfam" id="PF04074">
    <property type="entry name" value="DUF386"/>
    <property type="match status" value="1"/>
</dbReference>
<dbReference type="InterPro" id="IPR004375">
    <property type="entry name" value="NanQ/TabA/YiaL"/>
</dbReference>
<dbReference type="GO" id="GO:0005829">
    <property type="term" value="C:cytosol"/>
    <property type="evidence" value="ECO:0007669"/>
    <property type="project" value="TreeGrafter"/>
</dbReference>
<evidence type="ECO:0000313" key="1">
    <source>
        <dbReference type="EMBL" id="EJW95564.1"/>
    </source>
</evidence>
<proteinExistence type="predicted"/>
<dbReference type="AlphaFoldDB" id="J9G7Y6"/>
<name>J9G7Y6_9ZZZZ</name>
<dbReference type="PANTHER" id="PTHR34986:SF1">
    <property type="entry name" value="PROTEIN YIAL"/>
    <property type="match status" value="1"/>
</dbReference>
<dbReference type="EMBL" id="AMCI01005727">
    <property type="protein sequence ID" value="EJW95564.1"/>
    <property type="molecule type" value="Genomic_DNA"/>
</dbReference>
<dbReference type="Gene3D" id="2.60.120.370">
    <property type="entry name" value="YhcH/YjgK/YiaL"/>
    <property type="match status" value="1"/>
</dbReference>
<evidence type="ECO:0008006" key="2">
    <source>
        <dbReference type="Google" id="ProtNLM"/>
    </source>
</evidence>
<accession>J9G7Y6</accession>
<sequence length="127" mass="14563">GLSIIFRLRRLHKLFYALDKVFVNKAEAQLRPAEEAQYECHKKYMDLQMDLEGSEGFKACSGDFVWTKPYSEERDSGLGNGREGCVGRLGNGMFVLFPAEEPHMPNLLTEDKTVKKAVFKILRDELF</sequence>